<dbReference type="SUPFAM" id="SSF50370">
    <property type="entry name" value="Ricin B-like lectins"/>
    <property type="match status" value="1"/>
</dbReference>
<evidence type="ECO:0000313" key="2">
    <source>
        <dbReference type="EMBL" id="MBB6550495.1"/>
    </source>
</evidence>
<sequence length="59" mass="6449">MQVRDCGHFSGQQWRYNPSTGRLTNLTSGLCLDTAGTPANYVALVLKPCGNYTGQRWSG</sequence>
<accession>A0A7X0NVR0</accession>
<proteinExistence type="predicted"/>
<dbReference type="CDD" id="cd00161">
    <property type="entry name" value="beta-trefoil_Ricin-like"/>
    <property type="match status" value="1"/>
</dbReference>
<dbReference type="Proteomes" id="UP000565579">
    <property type="component" value="Unassembled WGS sequence"/>
</dbReference>
<dbReference type="EMBL" id="JACHMI010000001">
    <property type="protein sequence ID" value="MBB6550495.1"/>
    <property type="molecule type" value="Genomic_DNA"/>
</dbReference>
<protein>
    <recommendedName>
        <fullName evidence="1">Ricin B lectin domain-containing protein</fullName>
    </recommendedName>
</protein>
<evidence type="ECO:0000259" key="1">
    <source>
        <dbReference type="Pfam" id="PF00652"/>
    </source>
</evidence>
<reference evidence="2 3" key="1">
    <citation type="submission" date="2020-08" db="EMBL/GenBank/DDBJ databases">
        <title>Sequencing the genomes of 1000 actinobacteria strains.</title>
        <authorList>
            <person name="Klenk H.-P."/>
        </authorList>
    </citation>
    <scope>NUCLEOTIDE SEQUENCE [LARGE SCALE GENOMIC DNA]</scope>
    <source>
        <strain evidence="2 3">DSM 43768</strain>
    </source>
</reference>
<dbReference type="Pfam" id="PF00652">
    <property type="entry name" value="Ricin_B_lectin"/>
    <property type="match status" value="1"/>
</dbReference>
<dbReference type="PROSITE" id="PS50231">
    <property type="entry name" value="RICIN_B_LECTIN"/>
    <property type="match status" value="1"/>
</dbReference>
<dbReference type="InterPro" id="IPR000772">
    <property type="entry name" value="Ricin_B_lectin"/>
</dbReference>
<gene>
    <name evidence="2" type="ORF">HD593_005290</name>
</gene>
<dbReference type="AlphaFoldDB" id="A0A7X0NVR0"/>
<dbReference type="InterPro" id="IPR035992">
    <property type="entry name" value="Ricin_B-like_lectins"/>
</dbReference>
<keyword evidence="3" id="KW-1185">Reference proteome</keyword>
<dbReference type="Gene3D" id="2.80.10.50">
    <property type="match status" value="1"/>
</dbReference>
<organism evidence="2 3">
    <name type="scientific">Nonomuraea rubra</name>
    <dbReference type="NCBI Taxonomy" id="46180"/>
    <lineage>
        <taxon>Bacteria</taxon>
        <taxon>Bacillati</taxon>
        <taxon>Actinomycetota</taxon>
        <taxon>Actinomycetes</taxon>
        <taxon>Streptosporangiales</taxon>
        <taxon>Streptosporangiaceae</taxon>
        <taxon>Nonomuraea</taxon>
    </lineage>
</organism>
<comment type="caution">
    <text evidence="2">The sequence shown here is derived from an EMBL/GenBank/DDBJ whole genome shotgun (WGS) entry which is preliminary data.</text>
</comment>
<evidence type="ECO:0000313" key="3">
    <source>
        <dbReference type="Proteomes" id="UP000565579"/>
    </source>
</evidence>
<feature type="domain" description="Ricin B lectin" evidence="1">
    <location>
        <begin position="2"/>
        <end position="57"/>
    </location>
</feature>
<name>A0A7X0NVR0_9ACTN</name>